<reference evidence="1" key="1">
    <citation type="journal article" date="2019" name="bioRxiv">
        <title>The Genome of the Zebra Mussel, Dreissena polymorpha: A Resource for Invasive Species Research.</title>
        <authorList>
            <person name="McCartney M.A."/>
            <person name="Auch B."/>
            <person name="Kono T."/>
            <person name="Mallez S."/>
            <person name="Zhang Y."/>
            <person name="Obille A."/>
            <person name="Becker A."/>
            <person name="Abrahante J.E."/>
            <person name="Garbe J."/>
            <person name="Badalamenti J.P."/>
            <person name="Herman A."/>
            <person name="Mangelson H."/>
            <person name="Liachko I."/>
            <person name="Sullivan S."/>
            <person name="Sone E.D."/>
            <person name="Koren S."/>
            <person name="Silverstein K.A.T."/>
            <person name="Beckman K.B."/>
            <person name="Gohl D.M."/>
        </authorList>
    </citation>
    <scope>NUCLEOTIDE SEQUENCE</scope>
    <source>
        <strain evidence="1">Duluth1</strain>
        <tissue evidence="1">Whole animal</tissue>
    </source>
</reference>
<comment type="caution">
    <text evidence="1">The sequence shown here is derived from an EMBL/GenBank/DDBJ whole genome shotgun (WGS) entry which is preliminary data.</text>
</comment>
<proteinExistence type="predicted"/>
<organism evidence="1 2">
    <name type="scientific">Dreissena polymorpha</name>
    <name type="common">Zebra mussel</name>
    <name type="synonym">Mytilus polymorpha</name>
    <dbReference type="NCBI Taxonomy" id="45954"/>
    <lineage>
        <taxon>Eukaryota</taxon>
        <taxon>Metazoa</taxon>
        <taxon>Spiralia</taxon>
        <taxon>Lophotrochozoa</taxon>
        <taxon>Mollusca</taxon>
        <taxon>Bivalvia</taxon>
        <taxon>Autobranchia</taxon>
        <taxon>Heteroconchia</taxon>
        <taxon>Euheterodonta</taxon>
        <taxon>Imparidentia</taxon>
        <taxon>Neoheterodontei</taxon>
        <taxon>Myida</taxon>
        <taxon>Dreissenoidea</taxon>
        <taxon>Dreissenidae</taxon>
        <taxon>Dreissena</taxon>
    </lineage>
</organism>
<dbReference type="AlphaFoldDB" id="A0A9D4FPP4"/>
<protein>
    <submittedName>
        <fullName evidence="1">Uncharacterized protein</fullName>
    </submittedName>
</protein>
<reference evidence="1" key="2">
    <citation type="submission" date="2020-11" db="EMBL/GenBank/DDBJ databases">
        <authorList>
            <person name="McCartney M.A."/>
            <person name="Auch B."/>
            <person name="Kono T."/>
            <person name="Mallez S."/>
            <person name="Becker A."/>
            <person name="Gohl D.M."/>
            <person name="Silverstein K.A.T."/>
            <person name="Koren S."/>
            <person name="Bechman K.B."/>
            <person name="Herman A."/>
            <person name="Abrahante J.E."/>
            <person name="Garbe J."/>
        </authorList>
    </citation>
    <scope>NUCLEOTIDE SEQUENCE</scope>
    <source>
        <strain evidence="1">Duluth1</strain>
        <tissue evidence="1">Whole animal</tissue>
    </source>
</reference>
<dbReference type="Gene3D" id="3.90.1150.10">
    <property type="entry name" value="Aspartate Aminotransferase, domain 1"/>
    <property type="match status" value="1"/>
</dbReference>
<accession>A0A9D4FPP4</accession>
<sequence length="54" mass="6305">MVPSEVRGVYFLRFAVCSSRSTESDITFAWDVIRELTESVLKDSEKQYNLQLLF</sequence>
<dbReference type="EMBL" id="JAIWYP010000007">
    <property type="protein sequence ID" value="KAH3802675.1"/>
    <property type="molecule type" value="Genomic_DNA"/>
</dbReference>
<name>A0A9D4FPP4_DREPO</name>
<evidence type="ECO:0000313" key="2">
    <source>
        <dbReference type="Proteomes" id="UP000828390"/>
    </source>
</evidence>
<keyword evidence="2" id="KW-1185">Reference proteome</keyword>
<dbReference type="Proteomes" id="UP000828390">
    <property type="component" value="Unassembled WGS sequence"/>
</dbReference>
<gene>
    <name evidence="1" type="ORF">DPMN_156354</name>
</gene>
<evidence type="ECO:0000313" key="1">
    <source>
        <dbReference type="EMBL" id="KAH3802675.1"/>
    </source>
</evidence>
<dbReference type="InterPro" id="IPR015422">
    <property type="entry name" value="PyrdxlP-dep_Trfase_small"/>
</dbReference>